<sequence length="79" mass="8982">MPWSCGIWVIQSLTVRDEPCRDRIIAVERRQDINRAGVTALLSPGKSGMSCLPLPSEVLLPTRRKHIICLIQSHLEQQY</sequence>
<dbReference type="AlphaFoldDB" id="A0AAV4A0F9"/>
<evidence type="ECO:0000313" key="2">
    <source>
        <dbReference type="Proteomes" id="UP000735302"/>
    </source>
</evidence>
<protein>
    <submittedName>
        <fullName evidence="1">Uncharacterized protein</fullName>
    </submittedName>
</protein>
<keyword evidence="2" id="KW-1185">Reference proteome</keyword>
<dbReference type="EMBL" id="BLXT01003087">
    <property type="protein sequence ID" value="GFO00405.1"/>
    <property type="molecule type" value="Genomic_DNA"/>
</dbReference>
<dbReference type="Proteomes" id="UP000735302">
    <property type="component" value="Unassembled WGS sequence"/>
</dbReference>
<gene>
    <name evidence="1" type="ORF">PoB_002691000</name>
</gene>
<organism evidence="1 2">
    <name type="scientific">Plakobranchus ocellatus</name>
    <dbReference type="NCBI Taxonomy" id="259542"/>
    <lineage>
        <taxon>Eukaryota</taxon>
        <taxon>Metazoa</taxon>
        <taxon>Spiralia</taxon>
        <taxon>Lophotrochozoa</taxon>
        <taxon>Mollusca</taxon>
        <taxon>Gastropoda</taxon>
        <taxon>Heterobranchia</taxon>
        <taxon>Euthyneura</taxon>
        <taxon>Panpulmonata</taxon>
        <taxon>Sacoglossa</taxon>
        <taxon>Placobranchoidea</taxon>
        <taxon>Plakobranchidae</taxon>
        <taxon>Plakobranchus</taxon>
    </lineage>
</organism>
<evidence type="ECO:0000313" key="1">
    <source>
        <dbReference type="EMBL" id="GFO00405.1"/>
    </source>
</evidence>
<accession>A0AAV4A0F9</accession>
<name>A0AAV4A0F9_9GAST</name>
<reference evidence="1 2" key="1">
    <citation type="journal article" date="2021" name="Elife">
        <title>Chloroplast acquisition without the gene transfer in kleptoplastic sea slugs, Plakobranchus ocellatus.</title>
        <authorList>
            <person name="Maeda T."/>
            <person name="Takahashi S."/>
            <person name="Yoshida T."/>
            <person name="Shimamura S."/>
            <person name="Takaki Y."/>
            <person name="Nagai Y."/>
            <person name="Toyoda A."/>
            <person name="Suzuki Y."/>
            <person name="Arimoto A."/>
            <person name="Ishii H."/>
            <person name="Satoh N."/>
            <person name="Nishiyama T."/>
            <person name="Hasebe M."/>
            <person name="Maruyama T."/>
            <person name="Minagawa J."/>
            <person name="Obokata J."/>
            <person name="Shigenobu S."/>
        </authorList>
    </citation>
    <scope>NUCLEOTIDE SEQUENCE [LARGE SCALE GENOMIC DNA]</scope>
</reference>
<proteinExistence type="predicted"/>
<comment type="caution">
    <text evidence="1">The sequence shown here is derived from an EMBL/GenBank/DDBJ whole genome shotgun (WGS) entry which is preliminary data.</text>
</comment>